<dbReference type="STRING" id="44252.DJ90_4625"/>
<feature type="compositionally biased region" description="Low complexity" evidence="1">
    <location>
        <begin position="40"/>
        <end position="58"/>
    </location>
</feature>
<evidence type="ECO:0000313" key="3">
    <source>
        <dbReference type="EMBL" id="KFN07050.1"/>
    </source>
</evidence>
<evidence type="ECO:0000313" key="4">
    <source>
        <dbReference type="Proteomes" id="UP000029278"/>
    </source>
</evidence>
<dbReference type="AlphaFoldDB" id="A0A090ZA17"/>
<dbReference type="PATRIC" id="fig|44252.3.peg.4012"/>
<feature type="chain" id="PRO_5038520691" evidence="2">
    <location>
        <begin position="20"/>
        <end position="355"/>
    </location>
</feature>
<evidence type="ECO:0000256" key="1">
    <source>
        <dbReference type="SAM" id="MobiDB-lite"/>
    </source>
</evidence>
<comment type="caution">
    <text evidence="3">The sequence shown here is derived from an EMBL/GenBank/DDBJ whole genome shotgun (WGS) entry which is preliminary data.</text>
</comment>
<reference evidence="3 4" key="1">
    <citation type="submission" date="2014-04" db="EMBL/GenBank/DDBJ databases">
        <authorList>
            <person name="Bishop-Lilly K.A."/>
            <person name="Broomall S.M."/>
            <person name="Chain P.S."/>
            <person name="Chertkov O."/>
            <person name="Coyne S.R."/>
            <person name="Daligault H.E."/>
            <person name="Davenport K.W."/>
            <person name="Erkkila T."/>
            <person name="Frey K.G."/>
            <person name="Gibbons H.S."/>
            <person name="Gu W."/>
            <person name="Jaissle J."/>
            <person name="Johnson S.L."/>
            <person name="Koroleva G.I."/>
            <person name="Ladner J.T."/>
            <person name="Lo C.-C."/>
            <person name="Minogue T.D."/>
            <person name="Munk C."/>
            <person name="Palacios G.F."/>
            <person name="Redden C.L."/>
            <person name="Rosenzweig C.N."/>
            <person name="Scholz M.B."/>
            <person name="Teshima H."/>
            <person name="Xu Y."/>
        </authorList>
    </citation>
    <scope>NUCLEOTIDE SEQUENCE [LARGE SCALE GENOMIC DNA]</scope>
    <source>
        <strain evidence="3 4">8244</strain>
    </source>
</reference>
<keyword evidence="3" id="KW-0449">Lipoprotein</keyword>
<feature type="region of interest" description="Disordered" evidence="1">
    <location>
        <begin position="31"/>
        <end position="80"/>
    </location>
</feature>
<keyword evidence="2" id="KW-0732">Signal</keyword>
<dbReference type="EMBL" id="JMQA01000036">
    <property type="protein sequence ID" value="KFN07050.1"/>
    <property type="molecule type" value="Genomic_DNA"/>
</dbReference>
<proteinExistence type="predicted"/>
<dbReference type="PROSITE" id="PS51257">
    <property type="entry name" value="PROKAR_LIPOPROTEIN"/>
    <property type="match status" value="1"/>
</dbReference>
<feature type="compositionally biased region" description="Gly residues" evidence="1">
    <location>
        <begin position="59"/>
        <end position="73"/>
    </location>
</feature>
<feature type="signal peptide" evidence="2">
    <location>
        <begin position="1"/>
        <end position="19"/>
    </location>
</feature>
<gene>
    <name evidence="3" type="ORF">DJ90_4625</name>
</gene>
<dbReference type="Proteomes" id="UP000029278">
    <property type="component" value="Unassembled WGS sequence"/>
</dbReference>
<protein>
    <submittedName>
        <fullName evidence="3">Putative lipoprotein</fullName>
    </submittedName>
</protein>
<keyword evidence="4" id="KW-1185">Reference proteome</keyword>
<sequence length="355" mass="38129">MPQWAVKIMLSLSVTAMLAGALLTGCADKKGAAGPGPGQTGTEQNAPGQGQANNANGSENGGGSDGGNGGGSGAAAASGSEQNRILEQFERLQAGQSEAKDYLAFFDEHLAALPQDDADRLMQKLLAFYGEDLLKTQDKFAEEAVLQALGELGWPISDEQLKQIKDAAVRQTVLGALAGGYKLETAEGTVFPVVDYGALKKYNSALSEKMQDFIALLALDSDAKMASDGGLVITWDELAKRTAAAEQYFTQYAGTPEAEQAKKLFYTRYLTTYLYGLDNTPIFDFDTFKLTDEVKASYEHTVKTYPSTKTAAAVQGFLNVMKSTDWQVFTKEKGMQTDIPAVKQYRDRVLAGDAD</sequence>
<organism evidence="3 4">
    <name type="scientific">Paenibacillus macerans</name>
    <name type="common">Bacillus macerans</name>
    <dbReference type="NCBI Taxonomy" id="44252"/>
    <lineage>
        <taxon>Bacteria</taxon>
        <taxon>Bacillati</taxon>
        <taxon>Bacillota</taxon>
        <taxon>Bacilli</taxon>
        <taxon>Bacillales</taxon>
        <taxon>Paenibacillaceae</taxon>
        <taxon>Paenibacillus</taxon>
    </lineage>
</organism>
<name>A0A090ZA17_PAEMA</name>
<dbReference type="GeneID" id="77009744"/>
<dbReference type="RefSeq" id="WP_036626442.1">
    <property type="nucleotide sequence ID" value="NZ_JAKOBR010000089.1"/>
</dbReference>
<evidence type="ECO:0000256" key="2">
    <source>
        <dbReference type="SAM" id="SignalP"/>
    </source>
</evidence>
<dbReference type="HOGENOM" id="CLU_780411_0_0_9"/>
<dbReference type="OrthoDB" id="1707591at2"/>
<accession>A0A090ZA17</accession>